<keyword evidence="6" id="KW-0547">Nucleotide-binding</keyword>
<evidence type="ECO:0000256" key="1">
    <source>
        <dbReference type="ARBA" id="ARBA00001946"/>
    </source>
</evidence>
<reference evidence="11 12" key="1">
    <citation type="submission" date="2018-03" db="EMBL/GenBank/DDBJ databases">
        <title>Genomic Encyclopedia of Archaeal and Bacterial Type Strains, Phase II (KMG-II): from individual species to whole genera.</title>
        <authorList>
            <person name="Goeker M."/>
        </authorList>
    </citation>
    <scope>NUCLEOTIDE SEQUENCE [LARGE SCALE GENOMIC DNA]</scope>
    <source>
        <strain evidence="11 12">DSM 28057</strain>
    </source>
</reference>
<keyword evidence="7" id="KW-0067">ATP-binding</keyword>
<evidence type="ECO:0000256" key="7">
    <source>
        <dbReference type="ARBA" id="ARBA00022840"/>
    </source>
</evidence>
<dbReference type="SUPFAM" id="SSF81301">
    <property type="entry name" value="Nucleotidyltransferase"/>
    <property type="match status" value="1"/>
</dbReference>
<dbReference type="InterPro" id="IPR043519">
    <property type="entry name" value="NT_sf"/>
</dbReference>
<dbReference type="InterPro" id="IPR052038">
    <property type="entry name" value="Type-VII_TA_antitoxin"/>
</dbReference>
<keyword evidence="5" id="KW-0479">Metal-binding</keyword>
<evidence type="ECO:0000313" key="11">
    <source>
        <dbReference type="EMBL" id="PSL03313.1"/>
    </source>
</evidence>
<comment type="similarity">
    <text evidence="9">Belongs to the MntA antitoxin family.</text>
</comment>
<dbReference type="PANTHER" id="PTHR33571:SF14">
    <property type="entry name" value="PROTEIN ADENYLYLTRANSFERASE MJ0435-RELATED"/>
    <property type="match status" value="1"/>
</dbReference>
<evidence type="ECO:0000256" key="2">
    <source>
        <dbReference type="ARBA" id="ARBA00022649"/>
    </source>
</evidence>
<dbReference type="OrthoDB" id="9809668at2"/>
<proteinExistence type="inferred from homology"/>
<dbReference type="AlphaFoldDB" id="A0A2P8E1G3"/>
<gene>
    <name evidence="11" type="ORF">CLV48_10731</name>
</gene>
<keyword evidence="4" id="KW-0548">Nucleotidyltransferase</keyword>
<accession>A0A2P8E1G3</accession>
<dbReference type="Gene3D" id="3.30.460.10">
    <property type="entry name" value="Beta Polymerase, domain 2"/>
    <property type="match status" value="1"/>
</dbReference>
<dbReference type="Proteomes" id="UP000240708">
    <property type="component" value="Unassembled WGS sequence"/>
</dbReference>
<keyword evidence="3" id="KW-0808">Transferase</keyword>
<feature type="domain" description="Polymerase nucleotidyl transferase" evidence="10">
    <location>
        <begin position="20"/>
        <end position="85"/>
    </location>
</feature>
<evidence type="ECO:0000256" key="8">
    <source>
        <dbReference type="ARBA" id="ARBA00022842"/>
    </source>
</evidence>
<evidence type="ECO:0000256" key="4">
    <source>
        <dbReference type="ARBA" id="ARBA00022695"/>
    </source>
</evidence>
<dbReference type="GO" id="GO:0016779">
    <property type="term" value="F:nucleotidyltransferase activity"/>
    <property type="evidence" value="ECO:0007669"/>
    <property type="project" value="UniProtKB-KW"/>
</dbReference>
<keyword evidence="8" id="KW-0460">Magnesium</keyword>
<dbReference type="GO" id="GO:0046872">
    <property type="term" value="F:metal ion binding"/>
    <property type="evidence" value="ECO:0007669"/>
    <property type="project" value="UniProtKB-KW"/>
</dbReference>
<evidence type="ECO:0000256" key="3">
    <source>
        <dbReference type="ARBA" id="ARBA00022679"/>
    </source>
</evidence>
<dbReference type="Pfam" id="PF01909">
    <property type="entry name" value="NTP_transf_2"/>
    <property type="match status" value="1"/>
</dbReference>
<organism evidence="11 12">
    <name type="scientific">Cecembia rubra</name>
    <dbReference type="NCBI Taxonomy" id="1485585"/>
    <lineage>
        <taxon>Bacteria</taxon>
        <taxon>Pseudomonadati</taxon>
        <taxon>Bacteroidota</taxon>
        <taxon>Cytophagia</taxon>
        <taxon>Cytophagales</taxon>
        <taxon>Cyclobacteriaceae</taxon>
        <taxon>Cecembia</taxon>
    </lineage>
</organism>
<dbReference type="InterPro" id="IPR002934">
    <property type="entry name" value="Polymerase_NTP_transf_dom"/>
</dbReference>
<dbReference type="RefSeq" id="WP_106567703.1">
    <property type="nucleotide sequence ID" value="NZ_JAUVYL010000016.1"/>
</dbReference>
<protein>
    <recommendedName>
        <fullName evidence="10">Polymerase nucleotidyl transferase domain-containing protein</fullName>
    </recommendedName>
</protein>
<dbReference type="PANTHER" id="PTHR33571">
    <property type="entry name" value="SSL8005 PROTEIN"/>
    <property type="match status" value="1"/>
</dbReference>
<comment type="caution">
    <text evidence="11">The sequence shown here is derived from an EMBL/GenBank/DDBJ whole genome shotgun (WGS) entry which is preliminary data.</text>
</comment>
<evidence type="ECO:0000259" key="10">
    <source>
        <dbReference type="Pfam" id="PF01909"/>
    </source>
</evidence>
<sequence>MKTLQEINHILEKEKTLLFKKYPIKSLGIFGSFVRNEQTPLSDVDLLVEFNATIGSKFIDLADELEDCLGIKVDLVSKNGIKEKYFLAIKDELAYV</sequence>
<keyword evidence="2" id="KW-1277">Toxin-antitoxin system</keyword>
<dbReference type="GO" id="GO:0005524">
    <property type="term" value="F:ATP binding"/>
    <property type="evidence" value="ECO:0007669"/>
    <property type="project" value="UniProtKB-KW"/>
</dbReference>
<dbReference type="EMBL" id="PYGF01000007">
    <property type="protein sequence ID" value="PSL03313.1"/>
    <property type="molecule type" value="Genomic_DNA"/>
</dbReference>
<name>A0A2P8E1G3_9BACT</name>
<evidence type="ECO:0000313" key="12">
    <source>
        <dbReference type="Proteomes" id="UP000240708"/>
    </source>
</evidence>
<evidence type="ECO:0000256" key="5">
    <source>
        <dbReference type="ARBA" id="ARBA00022723"/>
    </source>
</evidence>
<evidence type="ECO:0000256" key="9">
    <source>
        <dbReference type="ARBA" id="ARBA00038276"/>
    </source>
</evidence>
<evidence type="ECO:0000256" key="6">
    <source>
        <dbReference type="ARBA" id="ARBA00022741"/>
    </source>
</evidence>
<keyword evidence="12" id="KW-1185">Reference proteome</keyword>
<dbReference type="CDD" id="cd05403">
    <property type="entry name" value="NT_KNTase_like"/>
    <property type="match status" value="1"/>
</dbReference>
<comment type="cofactor">
    <cofactor evidence="1">
        <name>Mg(2+)</name>
        <dbReference type="ChEBI" id="CHEBI:18420"/>
    </cofactor>
</comment>